<reference evidence="1" key="1">
    <citation type="submission" date="2013-08" db="EMBL/GenBank/DDBJ databases">
        <authorList>
            <person name="Mendez C."/>
            <person name="Richter M."/>
            <person name="Ferrer M."/>
            <person name="Sanchez J."/>
        </authorList>
    </citation>
    <scope>NUCLEOTIDE SEQUENCE</scope>
</reference>
<dbReference type="InterPro" id="IPR029058">
    <property type="entry name" value="AB_hydrolase_fold"/>
</dbReference>
<name>T1CHP9_9ZZZZ</name>
<proteinExistence type="predicted"/>
<dbReference type="SUPFAM" id="SSF53474">
    <property type="entry name" value="alpha/beta-Hydrolases"/>
    <property type="match status" value="1"/>
</dbReference>
<dbReference type="Gene3D" id="3.40.50.1820">
    <property type="entry name" value="alpha/beta hydrolase"/>
    <property type="match status" value="1"/>
</dbReference>
<comment type="caution">
    <text evidence="1">The sequence shown here is derived from an EMBL/GenBank/DDBJ whole genome shotgun (WGS) entry which is preliminary data.</text>
</comment>
<dbReference type="EMBL" id="AUZZ01000741">
    <property type="protein sequence ID" value="EQD66830.1"/>
    <property type="molecule type" value="Genomic_DNA"/>
</dbReference>
<dbReference type="GO" id="GO:0016787">
    <property type="term" value="F:hydrolase activity"/>
    <property type="evidence" value="ECO:0007669"/>
    <property type="project" value="UniProtKB-KW"/>
</dbReference>
<reference evidence="1" key="2">
    <citation type="journal article" date="2014" name="ISME J.">
        <title>Microbial stratification in low pH oxic and suboxic macroscopic growths along an acid mine drainage.</title>
        <authorList>
            <person name="Mendez-Garcia C."/>
            <person name="Mesa V."/>
            <person name="Sprenger R.R."/>
            <person name="Richter M."/>
            <person name="Diez M.S."/>
            <person name="Solano J."/>
            <person name="Bargiela R."/>
            <person name="Golyshina O.V."/>
            <person name="Manteca A."/>
            <person name="Ramos J.L."/>
            <person name="Gallego J.R."/>
            <person name="Llorente I."/>
            <person name="Martins Dos Santos V.A."/>
            <person name="Jensen O.N."/>
            <person name="Pelaez A.I."/>
            <person name="Sanchez J."/>
            <person name="Ferrer M."/>
        </authorList>
    </citation>
    <scope>NUCLEOTIDE SEQUENCE</scope>
</reference>
<evidence type="ECO:0000313" key="1">
    <source>
        <dbReference type="EMBL" id="EQD66830.1"/>
    </source>
</evidence>
<organism evidence="1">
    <name type="scientific">mine drainage metagenome</name>
    <dbReference type="NCBI Taxonomy" id="410659"/>
    <lineage>
        <taxon>unclassified sequences</taxon>
        <taxon>metagenomes</taxon>
        <taxon>ecological metagenomes</taxon>
    </lineage>
</organism>
<gene>
    <name evidence="1" type="ORF">B2A_00979</name>
</gene>
<sequence>EGPPAAGRLTEIHVPTRILVGDRDNPAMPHCANFLGRGIAGAKVDLVPGADHLLNLSRPDAFDRAVHEFVDRLPGAGE</sequence>
<feature type="non-terminal residue" evidence="1">
    <location>
        <position position="1"/>
    </location>
</feature>
<dbReference type="AlphaFoldDB" id="T1CHP9"/>
<accession>T1CHP9</accession>
<keyword evidence="1" id="KW-0378">Hydrolase</keyword>
<protein>
    <submittedName>
        <fullName evidence="1">Alpha/beta hydrolase fold protein</fullName>
    </submittedName>
</protein>